<dbReference type="Proteomes" id="UP000015346">
    <property type="component" value="Unassembled WGS sequence"/>
</dbReference>
<dbReference type="InterPro" id="IPR009057">
    <property type="entry name" value="Homeodomain-like_sf"/>
</dbReference>
<organism evidence="4 5">
    <name type="scientific">Rubellimicrobium thermophilum DSM 16684</name>
    <dbReference type="NCBI Taxonomy" id="1123069"/>
    <lineage>
        <taxon>Bacteria</taxon>
        <taxon>Pseudomonadati</taxon>
        <taxon>Pseudomonadota</taxon>
        <taxon>Alphaproteobacteria</taxon>
        <taxon>Rhodobacterales</taxon>
        <taxon>Roseobacteraceae</taxon>
        <taxon>Rubellimicrobium</taxon>
    </lineage>
</organism>
<accession>S9QY37</accession>
<reference evidence="4 5" key="1">
    <citation type="journal article" date="2013" name="Stand. Genomic Sci.">
        <title>Genome sequence of the reddish-pigmented Rubellimicrobium thermophilum type strain (DSM 16684(T)), a member of the Roseobacter clade.</title>
        <authorList>
            <person name="Fiebig A."/>
            <person name="Riedel T."/>
            <person name="Gronow S."/>
            <person name="Petersen J."/>
            <person name="Klenk H.P."/>
            <person name="Goker M."/>
        </authorList>
    </citation>
    <scope>NUCLEOTIDE SEQUENCE [LARGE SCALE GENOMIC DNA]</scope>
    <source>
        <strain evidence="4 5">DSM 16684</strain>
    </source>
</reference>
<dbReference type="GO" id="GO:0003700">
    <property type="term" value="F:DNA-binding transcription factor activity"/>
    <property type="evidence" value="ECO:0007669"/>
    <property type="project" value="TreeGrafter"/>
</dbReference>
<feature type="domain" description="HTH tetR-type" evidence="3">
    <location>
        <begin position="1"/>
        <end position="50"/>
    </location>
</feature>
<evidence type="ECO:0000256" key="2">
    <source>
        <dbReference type="PROSITE-ProRule" id="PRU00335"/>
    </source>
</evidence>
<dbReference type="AlphaFoldDB" id="S9QY37"/>
<sequence length="187" mass="20633">MRRFRRDGYHPVRIEDVAEDAAVSVGTVYNYYSTKGDLLMATVTLEVEEVLAAGEAILADPPAGAEAALRRLIWQYYDHSLEYLTKEMWRAAMAISIEAPHTPNGRRYAELDARLADQVARLVARLQARGEVRPDLDPRPLGEILFHMLNALFVAFVRDDAMTIEALKAAADDGLCAMAALMTPAGG</sequence>
<keyword evidence="1 2" id="KW-0238">DNA-binding</keyword>
<name>S9QY37_9RHOB</name>
<dbReference type="HOGENOM" id="CLU_069356_15_9_5"/>
<dbReference type="Pfam" id="PF00440">
    <property type="entry name" value="TetR_N"/>
    <property type="match status" value="1"/>
</dbReference>
<comment type="caution">
    <text evidence="4">The sequence shown here is derived from an EMBL/GenBank/DDBJ whole genome shotgun (WGS) entry which is preliminary data.</text>
</comment>
<dbReference type="SUPFAM" id="SSF48498">
    <property type="entry name" value="Tetracyclin repressor-like, C-terminal domain"/>
    <property type="match status" value="1"/>
</dbReference>
<evidence type="ECO:0000313" key="5">
    <source>
        <dbReference type="Proteomes" id="UP000015346"/>
    </source>
</evidence>
<keyword evidence="5" id="KW-1185">Reference proteome</keyword>
<gene>
    <name evidence="4" type="ORF">ruthe_02192</name>
</gene>
<protein>
    <submittedName>
        <fullName evidence="4">Transcriptional regulator, TetR family</fullName>
    </submittedName>
</protein>
<dbReference type="PANTHER" id="PTHR30055">
    <property type="entry name" value="HTH-TYPE TRANSCRIPTIONAL REGULATOR RUTR"/>
    <property type="match status" value="1"/>
</dbReference>
<dbReference type="PROSITE" id="PS50977">
    <property type="entry name" value="HTH_TETR_2"/>
    <property type="match status" value="1"/>
</dbReference>
<dbReference type="InterPro" id="IPR001647">
    <property type="entry name" value="HTH_TetR"/>
</dbReference>
<evidence type="ECO:0000256" key="1">
    <source>
        <dbReference type="ARBA" id="ARBA00023125"/>
    </source>
</evidence>
<dbReference type="PANTHER" id="PTHR30055:SF226">
    <property type="entry name" value="HTH-TYPE TRANSCRIPTIONAL REGULATOR PKSA"/>
    <property type="match status" value="1"/>
</dbReference>
<dbReference type="SUPFAM" id="SSF46689">
    <property type="entry name" value="Homeodomain-like"/>
    <property type="match status" value="1"/>
</dbReference>
<evidence type="ECO:0000313" key="4">
    <source>
        <dbReference type="EMBL" id="EPX84512.1"/>
    </source>
</evidence>
<dbReference type="Gene3D" id="1.10.357.10">
    <property type="entry name" value="Tetracycline Repressor, domain 2"/>
    <property type="match status" value="1"/>
</dbReference>
<dbReference type="InterPro" id="IPR036271">
    <property type="entry name" value="Tet_transcr_reg_TetR-rel_C_sf"/>
</dbReference>
<dbReference type="Gene3D" id="1.10.10.60">
    <property type="entry name" value="Homeodomain-like"/>
    <property type="match status" value="1"/>
</dbReference>
<proteinExistence type="predicted"/>
<dbReference type="EMBL" id="AOLV01000024">
    <property type="protein sequence ID" value="EPX84512.1"/>
    <property type="molecule type" value="Genomic_DNA"/>
</dbReference>
<dbReference type="InterPro" id="IPR050109">
    <property type="entry name" value="HTH-type_TetR-like_transc_reg"/>
</dbReference>
<evidence type="ECO:0000259" key="3">
    <source>
        <dbReference type="PROSITE" id="PS50977"/>
    </source>
</evidence>
<dbReference type="GO" id="GO:0000976">
    <property type="term" value="F:transcription cis-regulatory region binding"/>
    <property type="evidence" value="ECO:0007669"/>
    <property type="project" value="TreeGrafter"/>
</dbReference>
<dbReference type="STRING" id="1123069.ruthe_02192"/>
<feature type="DNA-binding region" description="H-T-H motif" evidence="2">
    <location>
        <begin position="13"/>
        <end position="32"/>
    </location>
</feature>